<dbReference type="PANTHER" id="PTHR46056">
    <property type="entry name" value="LONG-CHAIN-ALCOHOL OXIDASE"/>
    <property type="match status" value="1"/>
</dbReference>
<dbReference type="KEGG" id="cyc:PCC7424_3142"/>
<dbReference type="InterPro" id="IPR007867">
    <property type="entry name" value="GMC_OxRtase_C"/>
</dbReference>
<dbReference type="Pfam" id="PF05199">
    <property type="entry name" value="GMC_oxred_C"/>
    <property type="match status" value="1"/>
</dbReference>
<dbReference type="OrthoDB" id="9787779at2"/>
<keyword evidence="2" id="KW-0285">Flavoprotein</keyword>
<evidence type="ECO:0000313" key="7">
    <source>
        <dbReference type="EMBL" id="ACK71544.1"/>
    </source>
</evidence>
<dbReference type="InterPro" id="IPR036188">
    <property type="entry name" value="FAD/NAD-bd_sf"/>
</dbReference>
<dbReference type="Gene3D" id="3.50.50.60">
    <property type="entry name" value="FAD/NAD(P)-binding domain"/>
    <property type="match status" value="2"/>
</dbReference>
<dbReference type="SUPFAM" id="SSF51905">
    <property type="entry name" value="FAD/NAD(P)-binding domain"/>
    <property type="match status" value="1"/>
</dbReference>
<feature type="domain" description="Glucose-methanol-choline oxidoreductase C-terminal" evidence="6">
    <location>
        <begin position="408"/>
        <end position="512"/>
    </location>
</feature>
<keyword evidence="3" id="KW-0274">FAD</keyword>
<keyword evidence="4" id="KW-0560">Oxidoreductase</keyword>
<protein>
    <submittedName>
        <fullName evidence="7">Glucose-methanol-choline oxidoreductase</fullName>
    </submittedName>
</protein>
<evidence type="ECO:0000256" key="3">
    <source>
        <dbReference type="ARBA" id="ARBA00022827"/>
    </source>
</evidence>
<evidence type="ECO:0000259" key="6">
    <source>
        <dbReference type="Pfam" id="PF05199"/>
    </source>
</evidence>
<organism evidence="7 8">
    <name type="scientific">Gloeothece citriformis (strain PCC 7424)</name>
    <name type="common">Cyanothece sp. (strain PCC 7424)</name>
    <dbReference type="NCBI Taxonomy" id="65393"/>
    <lineage>
        <taxon>Bacteria</taxon>
        <taxon>Bacillati</taxon>
        <taxon>Cyanobacteriota</taxon>
        <taxon>Cyanophyceae</taxon>
        <taxon>Oscillatoriophycideae</taxon>
        <taxon>Chroococcales</taxon>
        <taxon>Aphanothecaceae</taxon>
        <taxon>Gloeothece</taxon>
        <taxon>Gloeothece citriformis</taxon>
    </lineage>
</organism>
<dbReference type="PANTHER" id="PTHR46056:SF12">
    <property type="entry name" value="LONG-CHAIN-ALCOHOL OXIDASE"/>
    <property type="match status" value="1"/>
</dbReference>
<dbReference type="GO" id="GO:0050660">
    <property type="term" value="F:flavin adenine dinucleotide binding"/>
    <property type="evidence" value="ECO:0007669"/>
    <property type="project" value="InterPro"/>
</dbReference>
<evidence type="ECO:0000256" key="1">
    <source>
        <dbReference type="ARBA" id="ARBA00010790"/>
    </source>
</evidence>
<sequence length="524" mass="58966">MIIDDQHYDVIIIGTGAGGGTLASKLAPTGKKILVLERGDLSPHEHEHWNVMDMVTKNDMPVTKEQWYDNAGEPFRPQINYWVGGNTKFYGAALMRMRERDFKKVEHLDGISPEWPLKYQDFEPYYTQAEKLYNVHGQGGNDPTEPYRSEEYPYKPVNHEPRMQEICEGISQQGLHPFHLPLGLKQNNRNNYFESPNIEGDTTVLNRSDVKANAEEVGILPALKSPNVTLKTKAKVVCLHTNSSGKEVKGVEAEISGQSYLFFGHIIVLACGAVNSAVLLLKSASEKHPLGLANRSDQVGRNFMKHLNTVMVQFSSAPNKSVFQKTICVNDFYWGDENFSFPMGHIQNTGNILQDMLPTEAMPILSLLVKLMPGFGLRQLANHSIGWWLQTEDLPDPNNRVQVIGNRLHLDYTPNNTEAHDRLIHRWMDVLKTIDRHSDNSLFPWGVYPRSETPIQVVAYQSGTCRFGEDPTTSVLDLNCRTHDVDNLYVVDGSFFPSSSGVTPALTIIANALRVGDHLMERLN</sequence>
<reference evidence="8" key="1">
    <citation type="journal article" date="2011" name="MBio">
        <title>Novel metabolic attributes of the genus Cyanothece, comprising a group of unicellular nitrogen-fixing Cyanobacteria.</title>
        <authorList>
            <person name="Bandyopadhyay A."/>
            <person name="Elvitigala T."/>
            <person name="Welsh E."/>
            <person name="Stockel J."/>
            <person name="Liberton M."/>
            <person name="Min H."/>
            <person name="Sherman L.A."/>
            <person name="Pakrasi H.B."/>
        </authorList>
    </citation>
    <scope>NUCLEOTIDE SEQUENCE [LARGE SCALE GENOMIC DNA]</scope>
    <source>
        <strain evidence="8">PCC 7424</strain>
    </source>
</reference>
<name>B7KCJ3_GLOC7</name>
<proteinExistence type="inferred from homology"/>
<dbReference type="HOGENOM" id="CLU_008878_4_2_3"/>
<evidence type="ECO:0000256" key="4">
    <source>
        <dbReference type="ARBA" id="ARBA00023002"/>
    </source>
</evidence>
<dbReference type="GO" id="GO:0016614">
    <property type="term" value="F:oxidoreductase activity, acting on CH-OH group of donors"/>
    <property type="evidence" value="ECO:0007669"/>
    <property type="project" value="InterPro"/>
</dbReference>
<dbReference type="STRING" id="65393.PCC7424_3142"/>
<gene>
    <name evidence="7" type="ordered locus">PCC7424_3142</name>
</gene>
<evidence type="ECO:0000256" key="2">
    <source>
        <dbReference type="ARBA" id="ARBA00022630"/>
    </source>
</evidence>
<comment type="similarity">
    <text evidence="1">Belongs to the GMC oxidoreductase family.</text>
</comment>
<dbReference type="Pfam" id="PF00732">
    <property type="entry name" value="GMC_oxred_N"/>
    <property type="match status" value="1"/>
</dbReference>
<evidence type="ECO:0000313" key="8">
    <source>
        <dbReference type="Proteomes" id="UP000002384"/>
    </source>
</evidence>
<dbReference type="EMBL" id="CP001291">
    <property type="protein sequence ID" value="ACK71544.1"/>
    <property type="molecule type" value="Genomic_DNA"/>
</dbReference>
<keyword evidence="8" id="KW-1185">Reference proteome</keyword>
<dbReference type="InterPro" id="IPR000172">
    <property type="entry name" value="GMC_OxRdtase_N"/>
</dbReference>
<feature type="domain" description="Glucose-methanol-choline oxidoreductase N-terminal" evidence="5">
    <location>
        <begin position="83"/>
        <end position="307"/>
    </location>
</feature>
<dbReference type="AlphaFoldDB" id="B7KCJ3"/>
<dbReference type="eggNOG" id="COG2303">
    <property type="taxonomic scope" value="Bacteria"/>
</dbReference>
<evidence type="ECO:0000259" key="5">
    <source>
        <dbReference type="Pfam" id="PF00732"/>
    </source>
</evidence>
<accession>B7KCJ3</accession>
<dbReference type="RefSeq" id="WP_015955141.1">
    <property type="nucleotide sequence ID" value="NC_011729.1"/>
</dbReference>
<dbReference type="Proteomes" id="UP000002384">
    <property type="component" value="Chromosome"/>
</dbReference>